<keyword evidence="7" id="KW-0206">Cytoskeleton</keyword>
<keyword evidence="5" id="KW-0802">TPR repeat</keyword>
<dbReference type="KEGG" id="bspl:114842996"/>
<dbReference type="CTD" id="80321"/>
<keyword evidence="4" id="KW-0963">Cytoplasm</keyword>
<dbReference type="GO" id="GO:0005813">
    <property type="term" value="C:centrosome"/>
    <property type="evidence" value="ECO:0007669"/>
    <property type="project" value="UniProtKB-SubCell"/>
</dbReference>
<dbReference type="Proteomes" id="UP000515150">
    <property type="component" value="Chromosome 2"/>
</dbReference>
<keyword evidence="6 9" id="KW-0175">Coiled coil</keyword>
<evidence type="ECO:0000256" key="6">
    <source>
        <dbReference type="ARBA" id="ARBA00023054"/>
    </source>
</evidence>
<evidence type="ECO:0000256" key="9">
    <source>
        <dbReference type="SAM" id="Coils"/>
    </source>
</evidence>
<evidence type="ECO:0000256" key="8">
    <source>
        <dbReference type="ARBA" id="ARBA00025273"/>
    </source>
</evidence>
<dbReference type="OrthoDB" id="2020926at2759"/>
<dbReference type="GO" id="GO:0043015">
    <property type="term" value="F:gamma-tubulin binding"/>
    <property type="evidence" value="ECO:0007669"/>
    <property type="project" value="InterPro"/>
</dbReference>
<dbReference type="GO" id="GO:0070507">
    <property type="term" value="P:regulation of microtubule cytoskeleton organization"/>
    <property type="evidence" value="ECO:0007669"/>
    <property type="project" value="InterPro"/>
</dbReference>
<comment type="function">
    <text evidence="8">Plays a role in the organization of both preexisting and nascent microtubules in interphase cells. During mitosis, required for the organization and orientation of the mitotic spindle.</text>
</comment>
<evidence type="ECO:0000256" key="7">
    <source>
        <dbReference type="ARBA" id="ARBA00023212"/>
    </source>
</evidence>
<dbReference type="RefSeq" id="XP_028984974.1">
    <property type="nucleotide sequence ID" value="XM_029129141.3"/>
</dbReference>
<evidence type="ECO:0000313" key="12">
    <source>
        <dbReference type="RefSeq" id="XP_028984974.1"/>
    </source>
</evidence>
<organism evidence="11 12">
    <name type="scientific">Betta splendens</name>
    <name type="common">Siamese fighting fish</name>
    <dbReference type="NCBI Taxonomy" id="158456"/>
    <lineage>
        <taxon>Eukaryota</taxon>
        <taxon>Metazoa</taxon>
        <taxon>Chordata</taxon>
        <taxon>Craniata</taxon>
        <taxon>Vertebrata</taxon>
        <taxon>Euteleostomi</taxon>
        <taxon>Actinopterygii</taxon>
        <taxon>Neopterygii</taxon>
        <taxon>Teleostei</taxon>
        <taxon>Neoteleostei</taxon>
        <taxon>Acanthomorphata</taxon>
        <taxon>Anabantaria</taxon>
        <taxon>Anabantiformes</taxon>
        <taxon>Anabantoidei</taxon>
        <taxon>Osphronemidae</taxon>
        <taxon>Betta</taxon>
    </lineage>
</organism>
<evidence type="ECO:0000256" key="10">
    <source>
        <dbReference type="SAM" id="MobiDB-lite"/>
    </source>
</evidence>
<proteinExistence type="predicted"/>
<dbReference type="PANTHER" id="PTHR14594:SF1">
    <property type="entry name" value="CENTROSOMAL PROTEIN OF 70 KDA"/>
    <property type="match status" value="1"/>
</dbReference>
<evidence type="ECO:0000256" key="2">
    <source>
        <dbReference type="ARBA" id="ARBA00011832"/>
    </source>
</evidence>
<accession>A0A6P7KWH7</accession>
<evidence type="ECO:0000256" key="3">
    <source>
        <dbReference type="ARBA" id="ARBA00018408"/>
    </source>
</evidence>
<evidence type="ECO:0000256" key="5">
    <source>
        <dbReference type="ARBA" id="ARBA00022803"/>
    </source>
</evidence>
<keyword evidence="11" id="KW-1185">Reference proteome</keyword>
<gene>
    <name evidence="12" type="primary">cep70</name>
</gene>
<dbReference type="GO" id="GO:0060271">
    <property type="term" value="P:cilium assembly"/>
    <property type="evidence" value="ECO:0007669"/>
    <property type="project" value="InterPro"/>
</dbReference>
<dbReference type="PANTHER" id="PTHR14594">
    <property type="entry name" value="CENTROSOMAL PROTEIN OF 70 KDA"/>
    <property type="match status" value="1"/>
</dbReference>
<comment type="subunit">
    <text evidence="2">Directly interacts with tubulin-gamma; this interaction determines centrosomal localization.</text>
</comment>
<comment type="subcellular location">
    <subcellularLocation>
        <location evidence="1">Cytoplasm</location>
        <location evidence="1">Cytoskeleton</location>
        <location evidence="1">Microtubule organizing center</location>
        <location evidence="1">Centrosome</location>
    </subcellularLocation>
</comment>
<dbReference type="GeneID" id="114842996"/>
<dbReference type="AlphaFoldDB" id="A0A6P7KWH7"/>
<protein>
    <recommendedName>
        <fullName evidence="3">Centrosomal protein of 70 kDa</fullName>
    </recommendedName>
</protein>
<evidence type="ECO:0000256" key="4">
    <source>
        <dbReference type="ARBA" id="ARBA00022490"/>
    </source>
</evidence>
<evidence type="ECO:0000313" key="11">
    <source>
        <dbReference type="Proteomes" id="UP000515150"/>
    </source>
</evidence>
<name>A0A6P7KWH7_BETSP</name>
<sequence>MDLSSAPCSQPADKTFVYLWTCTRFQQEQVEWTDLNKLLQHHGFKPVQFADPVQNKNLSDLVLLDRRSAAEVRSTLRTMLTDSERRQVLIHELVRSNNQLKQDAQEHMSRAVQQSQRAAKLEGLLDRVKTRVQDLEDRYLSKAGQEYQPQQAKQDAQKLCEVLQQKLLKQTEENAQLQRKLYFAVKEEENRLARQSRAIQNICKNVSGHSSAADQQLLDVIDFYETKLTLLLDELRPTLRDENFYKHKLGHLRLNQPNDTRSDGRTPESDEDIGDPVRDARFCSQYHYLLTEISSVVTGSSAPLQLHRQKPSVGVDLAGFQSLVPTVKMWAQQLNLLKELQHGLDKLAVRLVPWQPPDSGASSTEAVKVEDMMVLVDSLLENTCTGDDQTGRSPTPFTLGSMVSHFQKLFDVPSLSGVYPRMNEVYTRLGEMTTAMRNLRDVLDLDSRVPPAEVVNTVSSLVSSTKRSAGLRDVLVDSDIESILVKVKQHEEFFPAFHGLATELLHTLGVCRLGDILPALKSLKQRAQ</sequence>
<feature type="region of interest" description="Disordered" evidence="10">
    <location>
        <begin position="254"/>
        <end position="276"/>
    </location>
</feature>
<reference evidence="12" key="1">
    <citation type="submission" date="2025-08" db="UniProtKB">
        <authorList>
            <consortium name="RefSeq"/>
        </authorList>
    </citation>
    <scope>IDENTIFICATION</scope>
</reference>
<dbReference type="InterPro" id="IPR037692">
    <property type="entry name" value="CEP70"/>
</dbReference>
<evidence type="ECO:0000256" key="1">
    <source>
        <dbReference type="ARBA" id="ARBA00004300"/>
    </source>
</evidence>
<feature type="coiled-coil region" evidence="9">
    <location>
        <begin position="90"/>
        <end position="205"/>
    </location>
</feature>